<dbReference type="EMBL" id="JAHGAV010000356">
    <property type="protein sequence ID" value="KAG6925896.1"/>
    <property type="molecule type" value="Genomic_DNA"/>
</dbReference>
<proteinExistence type="predicted"/>
<protein>
    <submittedName>
        <fullName evidence="2">Uncharacterized protein</fullName>
    </submittedName>
</protein>
<accession>A0A8T1SAD0</accession>
<feature type="compositionally biased region" description="Low complexity" evidence="1">
    <location>
        <begin position="37"/>
        <end position="52"/>
    </location>
</feature>
<keyword evidence="3" id="KW-1185">Reference proteome</keyword>
<feature type="compositionally biased region" description="Basic and acidic residues" evidence="1">
    <location>
        <begin position="53"/>
        <end position="65"/>
    </location>
</feature>
<evidence type="ECO:0000256" key="1">
    <source>
        <dbReference type="SAM" id="MobiDB-lite"/>
    </source>
</evidence>
<dbReference type="Proteomes" id="UP000765507">
    <property type="component" value="Unassembled WGS sequence"/>
</dbReference>
<dbReference type="AlphaFoldDB" id="A0A8T1SAD0"/>
<comment type="caution">
    <text evidence="2">The sequence shown here is derived from an EMBL/GenBank/DDBJ whole genome shotgun (WGS) entry which is preliminary data.</text>
</comment>
<gene>
    <name evidence="2" type="ORF">G0U57_013071</name>
</gene>
<evidence type="ECO:0000313" key="2">
    <source>
        <dbReference type="EMBL" id="KAG6925896.1"/>
    </source>
</evidence>
<sequence length="159" mass="16892">LLAAQRPRAAGGSRGNRPDPAWSGASSHPTGQRGARGNPPSWAPAAGSPPDGAGERRRTGTEADHPHHRRRQRPLPPPPPGLRLLQKNRRKESESVATVYPLEGKQLDVLPQEPDPGAEGLTYAELDGQGLQAKRGGPAPAPEPVLYATINVSREHCSL</sequence>
<feature type="non-terminal residue" evidence="2">
    <location>
        <position position="1"/>
    </location>
</feature>
<evidence type="ECO:0000313" key="3">
    <source>
        <dbReference type="Proteomes" id="UP000765507"/>
    </source>
</evidence>
<reference evidence="2 3" key="1">
    <citation type="journal article" date="2020" name="G3 (Bethesda)">
        <title>Draft Genome of the Common Snapping Turtle, Chelydra serpentina, a Model for Phenotypic Plasticity in Reptiles.</title>
        <authorList>
            <person name="Das D."/>
            <person name="Singh S.K."/>
            <person name="Bierstedt J."/>
            <person name="Erickson A."/>
            <person name="Galli G.L.J."/>
            <person name="Crossley D.A. 2nd"/>
            <person name="Rhen T."/>
        </authorList>
    </citation>
    <scope>NUCLEOTIDE SEQUENCE [LARGE SCALE GENOMIC DNA]</scope>
    <source>
        <strain evidence="2">KW</strain>
    </source>
</reference>
<feature type="region of interest" description="Disordered" evidence="1">
    <location>
        <begin position="1"/>
        <end position="99"/>
    </location>
</feature>
<organism evidence="2 3">
    <name type="scientific">Chelydra serpentina</name>
    <name type="common">Snapping turtle</name>
    <name type="synonym">Testudo serpentina</name>
    <dbReference type="NCBI Taxonomy" id="8475"/>
    <lineage>
        <taxon>Eukaryota</taxon>
        <taxon>Metazoa</taxon>
        <taxon>Chordata</taxon>
        <taxon>Craniata</taxon>
        <taxon>Vertebrata</taxon>
        <taxon>Euteleostomi</taxon>
        <taxon>Archelosauria</taxon>
        <taxon>Testudinata</taxon>
        <taxon>Testudines</taxon>
        <taxon>Cryptodira</taxon>
        <taxon>Durocryptodira</taxon>
        <taxon>Americhelydia</taxon>
        <taxon>Chelydroidea</taxon>
        <taxon>Chelydridae</taxon>
        <taxon>Chelydra</taxon>
    </lineage>
</organism>
<name>A0A8T1SAD0_CHESE</name>